<evidence type="ECO:0000313" key="4">
    <source>
        <dbReference type="Proteomes" id="UP000008130"/>
    </source>
</evidence>
<dbReference type="CDD" id="cd06259">
    <property type="entry name" value="YdcF-like"/>
    <property type="match status" value="1"/>
</dbReference>
<keyword evidence="1" id="KW-0472">Membrane</keyword>
<sequence>MFFYLSKIVFFVIRPSNFVFLLIAAGLVLAFGRFRRIGLVLASAGGLLLGVAGLSPLANLLMVPLEDRFPAPSTLPETVDGILVLGGAIDTVVTGKRPFPGLTTAGERVAVIPGLARRYPQALIVHSGGSGLLFGNSSTEAEGAAQLFESFGLAPDRLVLEDRSLNTWQNAVYTKALVEPRAGQTWLLVTSAMHMPRAVGVFRKAGWTGVVPYPVDWRTRGPEDRLRVFGAVSDGLTRLDIAFREWVGLVAYRASGRTDALLPAP</sequence>
<keyword evidence="1" id="KW-1133">Transmembrane helix</keyword>
<dbReference type="RefSeq" id="WP_013652559.1">
    <property type="nucleotide sequence ID" value="NC_015259.1"/>
</dbReference>
<dbReference type="AlphaFoldDB" id="F2IV13"/>
<organism evidence="3 4">
    <name type="scientific">Polymorphum gilvum (strain LMG 25793 / CGMCC 1.9160 / SL003B-26A1)</name>
    <dbReference type="NCBI Taxonomy" id="991905"/>
    <lineage>
        <taxon>Bacteria</taxon>
        <taxon>Pseudomonadati</taxon>
        <taxon>Pseudomonadota</taxon>
        <taxon>Alphaproteobacteria</taxon>
        <taxon>Rhodobacterales</taxon>
        <taxon>Paracoccaceae</taxon>
        <taxon>Polymorphum</taxon>
    </lineage>
</organism>
<dbReference type="EMBL" id="CP002568">
    <property type="protein sequence ID" value="ADZ70242.1"/>
    <property type="molecule type" value="Genomic_DNA"/>
</dbReference>
<dbReference type="eggNOG" id="COG1434">
    <property type="taxonomic scope" value="Bacteria"/>
</dbReference>
<dbReference type="Gene3D" id="3.40.50.620">
    <property type="entry name" value="HUPs"/>
    <property type="match status" value="1"/>
</dbReference>
<evidence type="ECO:0000256" key="1">
    <source>
        <dbReference type="SAM" id="Phobius"/>
    </source>
</evidence>
<dbReference type="Pfam" id="PF02698">
    <property type="entry name" value="DUF218"/>
    <property type="match status" value="1"/>
</dbReference>
<proteinExistence type="predicted"/>
<reference evidence="3 4" key="1">
    <citation type="journal article" date="2011" name="J. Bacteriol.">
        <title>Complete genome sequence of Polymorphum gilvum SL003B-26A1T, a crude oil-degrading bacterium from oil-polluted saline soil.</title>
        <authorList>
            <person name="Li S.G."/>
            <person name="Tang Y.Q."/>
            <person name="Nie Y."/>
            <person name="Cai M."/>
            <person name="Wu X.L."/>
        </authorList>
    </citation>
    <scope>NUCLEOTIDE SEQUENCE [LARGE SCALE GENOMIC DNA]</scope>
    <source>
        <strain evidence="4">LMG 25793 / CGMCC 1.9160 / SL003B-26A1</strain>
    </source>
</reference>
<feature type="domain" description="DUF218" evidence="2">
    <location>
        <begin position="80"/>
        <end position="248"/>
    </location>
</feature>
<dbReference type="GO" id="GO:0005886">
    <property type="term" value="C:plasma membrane"/>
    <property type="evidence" value="ECO:0007669"/>
    <property type="project" value="TreeGrafter"/>
</dbReference>
<dbReference type="Proteomes" id="UP000008130">
    <property type="component" value="Chromosome"/>
</dbReference>
<dbReference type="OrthoDB" id="9809813at2"/>
<keyword evidence="1" id="KW-0812">Transmembrane</keyword>
<dbReference type="InterPro" id="IPR051599">
    <property type="entry name" value="Cell_Envelope_Assoc"/>
</dbReference>
<dbReference type="PANTHER" id="PTHR30336">
    <property type="entry name" value="INNER MEMBRANE PROTEIN, PROBABLE PERMEASE"/>
    <property type="match status" value="1"/>
</dbReference>
<dbReference type="InterPro" id="IPR014729">
    <property type="entry name" value="Rossmann-like_a/b/a_fold"/>
</dbReference>
<keyword evidence="4" id="KW-1185">Reference proteome</keyword>
<feature type="transmembrane region" description="Helical" evidence="1">
    <location>
        <begin position="39"/>
        <end position="62"/>
    </location>
</feature>
<dbReference type="PANTHER" id="PTHR30336:SF4">
    <property type="entry name" value="ENVELOPE BIOGENESIS FACTOR ELYC"/>
    <property type="match status" value="1"/>
</dbReference>
<evidence type="ECO:0000313" key="3">
    <source>
        <dbReference type="EMBL" id="ADZ70242.1"/>
    </source>
</evidence>
<dbReference type="STRING" id="991905.SL003B_1815"/>
<feature type="transmembrane region" description="Helical" evidence="1">
    <location>
        <begin position="12"/>
        <end position="32"/>
    </location>
</feature>
<name>F2IV13_POLGS</name>
<dbReference type="InterPro" id="IPR003848">
    <property type="entry name" value="DUF218"/>
</dbReference>
<dbReference type="PATRIC" id="fig|991905.3.peg.1861"/>
<dbReference type="KEGG" id="pgv:SL003B_1815"/>
<evidence type="ECO:0000259" key="2">
    <source>
        <dbReference type="Pfam" id="PF02698"/>
    </source>
</evidence>
<dbReference type="GO" id="GO:0043164">
    <property type="term" value="P:Gram-negative-bacterium-type cell wall biogenesis"/>
    <property type="evidence" value="ECO:0007669"/>
    <property type="project" value="TreeGrafter"/>
</dbReference>
<dbReference type="GO" id="GO:0000270">
    <property type="term" value="P:peptidoglycan metabolic process"/>
    <property type="evidence" value="ECO:0007669"/>
    <property type="project" value="TreeGrafter"/>
</dbReference>
<protein>
    <submittedName>
        <fullName evidence="3">DUF218 protein</fullName>
    </submittedName>
</protein>
<gene>
    <name evidence="3" type="ordered locus">SL003B_1815</name>
</gene>
<accession>F2IV13</accession>
<dbReference type="HOGENOM" id="CLU_053514_1_2_5"/>